<dbReference type="GO" id="GO:0030215">
    <property type="term" value="F:semaphorin receptor binding"/>
    <property type="evidence" value="ECO:0007669"/>
    <property type="project" value="InterPro"/>
</dbReference>
<dbReference type="WBParaSite" id="nRc.2.0.1.t47492-RA">
    <property type="protein sequence ID" value="nRc.2.0.1.t47492-RA"/>
    <property type="gene ID" value="nRc.2.0.1.g47492"/>
</dbReference>
<keyword evidence="4" id="KW-0325">Glycoprotein</keyword>
<dbReference type="GO" id="GO:0045499">
    <property type="term" value="F:chemorepellent activity"/>
    <property type="evidence" value="ECO:0007669"/>
    <property type="project" value="TreeGrafter"/>
</dbReference>
<keyword evidence="2" id="KW-0472">Membrane</keyword>
<dbReference type="AlphaFoldDB" id="A0A915L9J2"/>
<accession>A0A915L9J2</accession>
<evidence type="ECO:0000313" key="7">
    <source>
        <dbReference type="Proteomes" id="UP000887565"/>
    </source>
</evidence>
<reference evidence="8" key="1">
    <citation type="submission" date="2022-11" db="UniProtKB">
        <authorList>
            <consortium name="WormBaseParasite"/>
        </authorList>
    </citation>
    <scope>IDENTIFICATION</scope>
</reference>
<name>A0A915L9J2_ROMCU</name>
<dbReference type="GO" id="GO:0005886">
    <property type="term" value="C:plasma membrane"/>
    <property type="evidence" value="ECO:0007669"/>
    <property type="project" value="TreeGrafter"/>
</dbReference>
<dbReference type="GO" id="GO:0030335">
    <property type="term" value="P:positive regulation of cell migration"/>
    <property type="evidence" value="ECO:0007669"/>
    <property type="project" value="TreeGrafter"/>
</dbReference>
<evidence type="ECO:0000256" key="4">
    <source>
        <dbReference type="ARBA" id="ARBA00023180"/>
    </source>
</evidence>
<sequence>MDKNTIAFLKDHKLMWNAVPAFFDNCPVLTMNRDSNYGFRFTGMAIDVQSTAINSARYDIIFLSSTDNNRIYKFLNKARKFYSSKITCLKADGAPLLQVIQSGNAVRHLSKIFLQDYHQQTDKRIDRRLILLSEKSIASIASSYCDQATTCSGCVELMDPYCAWNIPNGVCVNIGLR</sequence>
<proteinExistence type="predicted"/>
<keyword evidence="3" id="KW-1015">Disulfide bond</keyword>
<dbReference type="Pfam" id="PF01403">
    <property type="entry name" value="Sema"/>
    <property type="match status" value="1"/>
</dbReference>
<dbReference type="PROSITE" id="PS51004">
    <property type="entry name" value="SEMA"/>
    <property type="match status" value="1"/>
</dbReference>
<dbReference type="Pfam" id="PF01437">
    <property type="entry name" value="PSI"/>
    <property type="match status" value="1"/>
</dbReference>
<evidence type="ECO:0000313" key="8">
    <source>
        <dbReference type="WBParaSite" id="nRc.2.0.1.t47492-RA"/>
    </source>
</evidence>
<evidence type="ECO:0000256" key="5">
    <source>
        <dbReference type="PROSITE-ProRule" id="PRU00352"/>
    </source>
</evidence>
<dbReference type="Gene3D" id="2.130.10.10">
    <property type="entry name" value="YVTN repeat-like/Quinoprotein amine dehydrogenase"/>
    <property type="match status" value="1"/>
</dbReference>
<comment type="caution">
    <text evidence="5">Lacks conserved residue(s) required for the propagation of feature annotation.</text>
</comment>
<dbReference type="InterPro" id="IPR002165">
    <property type="entry name" value="Plexin_repeat"/>
</dbReference>
<evidence type="ECO:0000256" key="1">
    <source>
        <dbReference type="ARBA" id="ARBA00004370"/>
    </source>
</evidence>
<dbReference type="Gene3D" id="3.30.1680.10">
    <property type="entry name" value="ligand-binding face of the semaphorins, domain 2"/>
    <property type="match status" value="1"/>
</dbReference>
<evidence type="ECO:0000259" key="6">
    <source>
        <dbReference type="PROSITE" id="PS51004"/>
    </source>
</evidence>
<dbReference type="SUPFAM" id="SSF101912">
    <property type="entry name" value="Sema domain"/>
    <property type="match status" value="1"/>
</dbReference>
<comment type="subcellular location">
    <subcellularLocation>
        <location evidence="1">Membrane</location>
    </subcellularLocation>
</comment>
<organism evidence="7 8">
    <name type="scientific">Romanomermis culicivorax</name>
    <name type="common">Nematode worm</name>
    <dbReference type="NCBI Taxonomy" id="13658"/>
    <lineage>
        <taxon>Eukaryota</taxon>
        <taxon>Metazoa</taxon>
        <taxon>Ecdysozoa</taxon>
        <taxon>Nematoda</taxon>
        <taxon>Enoplea</taxon>
        <taxon>Dorylaimia</taxon>
        <taxon>Mermithida</taxon>
        <taxon>Mermithoidea</taxon>
        <taxon>Mermithidae</taxon>
        <taxon>Romanomermis</taxon>
    </lineage>
</organism>
<dbReference type="InterPro" id="IPR001627">
    <property type="entry name" value="Semap_dom"/>
</dbReference>
<dbReference type="PANTHER" id="PTHR11036">
    <property type="entry name" value="SEMAPHORIN"/>
    <property type="match status" value="1"/>
</dbReference>
<evidence type="ECO:0000256" key="3">
    <source>
        <dbReference type="ARBA" id="ARBA00023157"/>
    </source>
</evidence>
<evidence type="ECO:0000256" key="2">
    <source>
        <dbReference type="ARBA" id="ARBA00023136"/>
    </source>
</evidence>
<dbReference type="GO" id="GO:0071526">
    <property type="term" value="P:semaphorin-plexin signaling pathway"/>
    <property type="evidence" value="ECO:0007669"/>
    <property type="project" value="TreeGrafter"/>
</dbReference>
<protein>
    <submittedName>
        <fullName evidence="8">Sema domain-containing protein</fullName>
    </submittedName>
</protein>
<dbReference type="InterPro" id="IPR027231">
    <property type="entry name" value="Semaphorin"/>
</dbReference>
<dbReference type="SUPFAM" id="SSF103575">
    <property type="entry name" value="Plexin repeat"/>
    <property type="match status" value="1"/>
</dbReference>
<dbReference type="PANTHER" id="PTHR11036:SF127">
    <property type="entry name" value="SEMAPHORIN-1A"/>
    <property type="match status" value="1"/>
</dbReference>
<dbReference type="Proteomes" id="UP000887565">
    <property type="component" value="Unplaced"/>
</dbReference>
<feature type="domain" description="Sema" evidence="6">
    <location>
        <begin position="1"/>
        <end position="142"/>
    </location>
</feature>
<keyword evidence="7" id="KW-1185">Reference proteome</keyword>
<dbReference type="InterPro" id="IPR015943">
    <property type="entry name" value="WD40/YVTN_repeat-like_dom_sf"/>
</dbReference>
<dbReference type="GO" id="GO:0007411">
    <property type="term" value="P:axon guidance"/>
    <property type="evidence" value="ECO:0007669"/>
    <property type="project" value="TreeGrafter"/>
</dbReference>
<dbReference type="InterPro" id="IPR036352">
    <property type="entry name" value="Semap_dom_sf"/>
</dbReference>